<evidence type="ECO:0000313" key="2">
    <source>
        <dbReference type="EMBL" id="CAF1196072.1"/>
    </source>
</evidence>
<keyword evidence="6" id="KW-1185">Reference proteome</keyword>
<dbReference type="EMBL" id="CAJOBC010008392">
    <property type="protein sequence ID" value="CAF3960405.1"/>
    <property type="molecule type" value="Genomic_DNA"/>
</dbReference>
<organism evidence="2 6">
    <name type="scientific">Didymodactylos carnosus</name>
    <dbReference type="NCBI Taxonomy" id="1234261"/>
    <lineage>
        <taxon>Eukaryota</taxon>
        <taxon>Metazoa</taxon>
        <taxon>Spiralia</taxon>
        <taxon>Gnathifera</taxon>
        <taxon>Rotifera</taxon>
        <taxon>Eurotatoria</taxon>
        <taxon>Bdelloidea</taxon>
        <taxon>Philodinida</taxon>
        <taxon>Philodinidae</taxon>
        <taxon>Didymodactylos</taxon>
    </lineage>
</organism>
<evidence type="ECO:0000313" key="3">
    <source>
        <dbReference type="EMBL" id="CAF1293894.1"/>
    </source>
</evidence>
<comment type="caution">
    <text evidence="2">The sequence shown here is derived from an EMBL/GenBank/DDBJ whole genome shotgun (WGS) entry which is preliminary data.</text>
</comment>
<dbReference type="Proteomes" id="UP000663829">
    <property type="component" value="Unassembled WGS sequence"/>
</dbReference>
<evidence type="ECO:0000259" key="1">
    <source>
        <dbReference type="Pfam" id="PF04577"/>
    </source>
</evidence>
<dbReference type="GO" id="GO:0016757">
    <property type="term" value="F:glycosyltransferase activity"/>
    <property type="evidence" value="ECO:0007669"/>
    <property type="project" value="InterPro"/>
</dbReference>
<dbReference type="AlphaFoldDB" id="A0A814VUV2"/>
<feature type="domain" description="Glycosyltransferase 61 catalytic" evidence="1">
    <location>
        <begin position="306"/>
        <end position="405"/>
    </location>
</feature>
<name>A0A814VUV2_9BILA</name>
<dbReference type="Pfam" id="PF04577">
    <property type="entry name" value="Glyco_transf_61"/>
    <property type="match status" value="1"/>
</dbReference>
<accession>A0A814VUV2</accession>
<reference evidence="2" key="1">
    <citation type="submission" date="2021-02" db="EMBL/GenBank/DDBJ databases">
        <authorList>
            <person name="Nowell W R."/>
        </authorList>
    </citation>
    <scope>NUCLEOTIDE SEQUENCE</scope>
</reference>
<dbReference type="InterPro" id="IPR049625">
    <property type="entry name" value="Glyco_transf_61_cat"/>
</dbReference>
<dbReference type="Proteomes" id="UP000681722">
    <property type="component" value="Unassembled WGS sequence"/>
</dbReference>
<evidence type="ECO:0000313" key="6">
    <source>
        <dbReference type="Proteomes" id="UP000663829"/>
    </source>
</evidence>
<feature type="non-terminal residue" evidence="2">
    <location>
        <position position="1"/>
    </location>
</feature>
<proteinExistence type="predicted"/>
<sequence length="465" mass="54413">IDPCIYYPSQIYHKKYYQSRSSVLNTNATFISDWVQKFNLIELFDWTWYRNGDYEKYLEIKNSNENKDDDDDQQPIVVNNVKQYLSSYPKQGFIVEDFVQLQNPLLHPMPLSRNFSSTCQELNIVNTWHSCLFNSTELSHRLPGTTHVVTIAIFNAFIDNGLCHKDVVGTVYTKLATYRFQRYSTKTCHNSLIIPHPNLKVEYHDELLNSLGMYLNAPGHFAPQQLPHLLRLLALTSNKIKLLVAKGGIADQFIDILIERQIIKREHIVQYDPTNIYYAKVVYQTDSWPYLPCYLYEKYLHDRTDMILTHRVIVERELPDEQRNLIVVIKRTKRARRVNNHDKIIDLIEKLLEEHSQPQFKISIFTAEGHLKEHIELFKRARLVIAPHGAGLFNVMWCKPDGTDIVEIGYSSGMKLPEMYFEIASHLNLTYWLVKGTGNYAGPINVDLDDLEWALKRIFKKFKNV</sequence>
<dbReference type="Proteomes" id="UP000682733">
    <property type="component" value="Unassembled WGS sequence"/>
</dbReference>
<dbReference type="EMBL" id="CAJNOQ010008394">
    <property type="protein sequence ID" value="CAF1196072.1"/>
    <property type="molecule type" value="Genomic_DNA"/>
</dbReference>
<dbReference type="EMBL" id="CAJNOK010019120">
    <property type="protein sequence ID" value="CAF1293894.1"/>
    <property type="molecule type" value="Genomic_DNA"/>
</dbReference>
<evidence type="ECO:0000313" key="4">
    <source>
        <dbReference type="EMBL" id="CAF3960405.1"/>
    </source>
</evidence>
<evidence type="ECO:0000313" key="5">
    <source>
        <dbReference type="EMBL" id="CAF4099126.1"/>
    </source>
</evidence>
<dbReference type="EMBL" id="CAJOBA010040697">
    <property type="protein sequence ID" value="CAF4099126.1"/>
    <property type="molecule type" value="Genomic_DNA"/>
</dbReference>
<gene>
    <name evidence="2" type="ORF">GPM918_LOCUS23468</name>
    <name evidence="3" type="ORF">OVA965_LOCUS28225</name>
    <name evidence="4" type="ORF">SRO942_LOCUS23465</name>
    <name evidence="5" type="ORF">TMI583_LOCUS28980</name>
</gene>
<dbReference type="OrthoDB" id="2102136at2759"/>
<protein>
    <recommendedName>
        <fullName evidence="1">Glycosyltransferase 61 catalytic domain-containing protein</fullName>
    </recommendedName>
</protein>
<dbReference type="Proteomes" id="UP000677228">
    <property type="component" value="Unassembled WGS sequence"/>
</dbReference>